<dbReference type="Proteomes" id="UP000314294">
    <property type="component" value="Unassembled WGS sequence"/>
</dbReference>
<organism evidence="2 3">
    <name type="scientific">Liparis tanakae</name>
    <name type="common">Tanaka's snailfish</name>
    <dbReference type="NCBI Taxonomy" id="230148"/>
    <lineage>
        <taxon>Eukaryota</taxon>
        <taxon>Metazoa</taxon>
        <taxon>Chordata</taxon>
        <taxon>Craniata</taxon>
        <taxon>Vertebrata</taxon>
        <taxon>Euteleostomi</taxon>
        <taxon>Actinopterygii</taxon>
        <taxon>Neopterygii</taxon>
        <taxon>Teleostei</taxon>
        <taxon>Neoteleostei</taxon>
        <taxon>Acanthomorphata</taxon>
        <taxon>Eupercaria</taxon>
        <taxon>Perciformes</taxon>
        <taxon>Cottioidei</taxon>
        <taxon>Cottales</taxon>
        <taxon>Liparidae</taxon>
        <taxon>Liparis</taxon>
    </lineage>
</organism>
<gene>
    <name evidence="2" type="ORF">EYF80_035632</name>
</gene>
<sequence length="247" mass="27896">MSLGTGPTILCIYQAYWIRRGLPSDAVATLENSRAATSSQREGNQTLSKGNITDEVSEWSRPIDNKTPGKEKQRQRLRQQTPADENLPSMSAVELLKQFLHRMIRPMIITLDNDKEVSPRDFPESSFYTQKKSIWLFLSRSPRHGPIVVAVFLLHAASLASEGSRQARLTNSIMLHRVWVTVCGLMGTDDNDVSFRSLLRRVEANCSSGGERKKKLFNAWYISPEGSSGFKTPGRIFCGHRLWTQLE</sequence>
<evidence type="ECO:0000256" key="1">
    <source>
        <dbReference type="SAM" id="MobiDB-lite"/>
    </source>
</evidence>
<protein>
    <submittedName>
        <fullName evidence="2">Uncharacterized protein</fullName>
    </submittedName>
</protein>
<accession>A0A4Z2GLQ9</accession>
<reference evidence="2 3" key="1">
    <citation type="submission" date="2019-03" db="EMBL/GenBank/DDBJ databases">
        <title>First draft genome of Liparis tanakae, snailfish: a comprehensive survey of snailfish specific genes.</title>
        <authorList>
            <person name="Kim W."/>
            <person name="Song I."/>
            <person name="Jeong J.-H."/>
            <person name="Kim D."/>
            <person name="Kim S."/>
            <person name="Ryu S."/>
            <person name="Song J.Y."/>
            <person name="Lee S.K."/>
        </authorList>
    </citation>
    <scope>NUCLEOTIDE SEQUENCE [LARGE SCALE GENOMIC DNA]</scope>
    <source>
        <tissue evidence="2">Muscle</tissue>
    </source>
</reference>
<feature type="compositionally biased region" description="Basic and acidic residues" evidence="1">
    <location>
        <begin position="61"/>
        <end position="74"/>
    </location>
</feature>
<name>A0A4Z2GLQ9_9TELE</name>
<feature type="region of interest" description="Disordered" evidence="1">
    <location>
        <begin position="33"/>
        <end position="84"/>
    </location>
</feature>
<evidence type="ECO:0000313" key="3">
    <source>
        <dbReference type="Proteomes" id="UP000314294"/>
    </source>
</evidence>
<dbReference type="AlphaFoldDB" id="A0A4Z2GLQ9"/>
<proteinExistence type="predicted"/>
<dbReference type="EMBL" id="SRLO01000493">
    <property type="protein sequence ID" value="TNN54160.1"/>
    <property type="molecule type" value="Genomic_DNA"/>
</dbReference>
<comment type="caution">
    <text evidence="2">The sequence shown here is derived from an EMBL/GenBank/DDBJ whole genome shotgun (WGS) entry which is preliminary data.</text>
</comment>
<keyword evidence="3" id="KW-1185">Reference proteome</keyword>
<feature type="compositionally biased region" description="Polar residues" evidence="1">
    <location>
        <begin position="33"/>
        <end position="51"/>
    </location>
</feature>
<evidence type="ECO:0000313" key="2">
    <source>
        <dbReference type="EMBL" id="TNN54160.1"/>
    </source>
</evidence>